<dbReference type="Proteomes" id="UP000680020">
    <property type="component" value="Unassembled WGS sequence"/>
</dbReference>
<feature type="binding site" evidence="11">
    <location>
        <begin position="175"/>
        <end position="182"/>
    </location>
    <ligand>
        <name>ATP</name>
        <dbReference type="ChEBI" id="CHEBI:30616"/>
    </ligand>
</feature>
<dbReference type="PANTHER" id="PTHR43788:SF6">
    <property type="entry name" value="DNA HELICASE B"/>
    <property type="match status" value="1"/>
</dbReference>
<evidence type="ECO:0000256" key="2">
    <source>
        <dbReference type="ARBA" id="ARBA00022741"/>
    </source>
</evidence>
<feature type="domain" description="RecBCD enzyme subunit RecD N-terminal" evidence="13">
    <location>
        <begin position="12"/>
        <end position="88"/>
    </location>
</feature>
<comment type="catalytic activity">
    <reaction evidence="11">
        <text>ATP + H2O = ADP + phosphate + H(+)</text>
        <dbReference type="Rhea" id="RHEA:13065"/>
        <dbReference type="ChEBI" id="CHEBI:15377"/>
        <dbReference type="ChEBI" id="CHEBI:15378"/>
        <dbReference type="ChEBI" id="CHEBI:30616"/>
        <dbReference type="ChEBI" id="CHEBI:43474"/>
        <dbReference type="ChEBI" id="CHEBI:456216"/>
        <dbReference type="EC" id="5.6.2.3"/>
    </reaction>
</comment>
<evidence type="ECO:0000256" key="6">
    <source>
        <dbReference type="ARBA" id="ARBA00022839"/>
    </source>
</evidence>
<comment type="function">
    <text evidence="11">A helicase/nuclease that prepares dsDNA breaks (DSB) for recombinational DNA repair. Binds to DSBs and unwinds DNA via a highly rapid and processive ATP-dependent bidirectional helicase activity. Unwinds dsDNA until it encounters a Chi (crossover hotspot instigator) sequence from the 3' direction. Cuts ssDNA a few nucleotides 3' to the Chi site. The properties and activities of the enzyme are changed at Chi. The Chi-altered holoenzyme produces a long 3'-ssDNA overhang and facilitates RecA-binding to the ssDNA for homologous DNA recombination and repair. Holoenzyme degrades any linearized DNA that is unable to undergo homologous recombination. In the holoenzyme this subunit has ssDNA-dependent ATPase and 5'-3' helicase activity. When added to pre-assembled RecBC greatly stimulates nuclease activity and augments holoenzyme processivity. Negatively regulates the RecA-loading ability of RecBCD.</text>
</comment>
<dbReference type="Pfam" id="PF21185">
    <property type="entry name" value="RecD_N"/>
    <property type="match status" value="1"/>
</dbReference>
<keyword evidence="10 11" id="KW-0413">Isomerase</keyword>
<dbReference type="GO" id="GO:0005524">
    <property type="term" value="F:ATP binding"/>
    <property type="evidence" value="ECO:0007669"/>
    <property type="project" value="UniProtKB-UniRule"/>
</dbReference>
<sequence length="602" mass="67434">MSDLLTYAQSSGFFTSIDCHFAKTLSKTDLKLQLLALIVSRAYGSKHTMVPLRYIHHERWFTGFDAQKIDECMTTLKHLAGIDAIEDWAPLFAWIKQQPHYPLAIANHGVYLAKNLHYETIIVDFLKRHQDSDANMPSDDTIDLLHQLFPRSDEIDHQKIAAVNALLSPTAIISGGPGTGKTTTVIRILMLLLNEHPNLHISLAAPTGKAAARLSESIEKQKTDFKAQRPELTHLLDKIPSQSTTLHRLLSFNPNQIKPRYHAYHPLPTDLIIIDEASMIDLYIFNLLIEALPPHVRIIILGDKDQLASVEAGAIMGEICQNIGYDAKRLALIESIMGQSLSTEFTPKDVPLNNVTLLTKSHRFSEHSGIGQLAKAVNEQHARSFMPIVAQFPDELTFINTGEVSNWRTLIHALLADYVALCQSKAEPRVLFDALQKVRILSAINVSEFGTHALNEYISTTLFNADGNGLYHGQAIMILQNDYVNHIFNGDVGIITEDNGRIIAYFESDNGELRALPVQLLPHYETAFAMTIHKSQGSEFDHVMLVLPDFYSKILTKELLYTGITRAKKQLTLMGTPRIIETTIRNHTERFSGIGAQLNRMS</sequence>
<dbReference type="Gene3D" id="3.40.50.300">
    <property type="entry name" value="P-loop containing nucleotide triphosphate hydrolases"/>
    <property type="match status" value="3"/>
</dbReference>
<evidence type="ECO:0000313" key="14">
    <source>
        <dbReference type="EMBL" id="MBS7824437.1"/>
    </source>
</evidence>
<dbReference type="GO" id="GO:0009338">
    <property type="term" value="C:exodeoxyribonuclease V complex"/>
    <property type="evidence" value="ECO:0007669"/>
    <property type="project" value="InterPro"/>
</dbReference>
<evidence type="ECO:0000256" key="9">
    <source>
        <dbReference type="ARBA" id="ARBA00023204"/>
    </source>
</evidence>
<keyword evidence="1 11" id="KW-0540">Nuclease</keyword>
<protein>
    <recommendedName>
        <fullName evidence="11">RecBCD enzyme subunit RecD</fullName>
        <ecNumber evidence="11">5.6.2.3</ecNumber>
    </recommendedName>
    <alternativeName>
        <fullName evidence="11">DNA 5'-3' helicase subunit RecD</fullName>
    </alternativeName>
    <alternativeName>
        <fullName evidence="11">Exonuclease V subunit RecD</fullName>
        <shortName evidence="11">ExoV subunit RecD</shortName>
    </alternativeName>
    <alternativeName>
        <fullName evidence="11">Helicase/nuclease RecBCD subunit RecD</fullName>
    </alternativeName>
</protein>
<dbReference type="HAMAP" id="MF_01487">
    <property type="entry name" value="RecD"/>
    <property type="match status" value="1"/>
</dbReference>
<evidence type="ECO:0000256" key="1">
    <source>
        <dbReference type="ARBA" id="ARBA00022722"/>
    </source>
</evidence>
<dbReference type="CDD" id="cd17933">
    <property type="entry name" value="DEXSc_RecD-like"/>
    <property type="match status" value="1"/>
</dbReference>
<keyword evidence="4 11" id="KW-0378">Hydrolase</keyword>
<dbReference type="GO" id="GO:0000724">
    <property type="term" value="P:double-strand break repair via homologous recombination"/>
    <property type="evidence" value="ECO:0007669"/>
    <property type="project" value="UniProtKB-UniRule"/>
</dbReference>
<proteinExistence type="inferred from homology"/>
<evidence type="ECO:0000256" key="3">
    <source>
        <dbReference type="ARBA" id="ARBA00022763"/>
    </source>
</evidence>
<comment type="caution">
    <text evidence="14">The sequence shown here is derived from an EMBL/GenBank/DDBJ whole genome shotgun (WGS) entry which is preliminary data.</text>
</comment>
<evidence type="ECO:0000313" key="15">
    <source>
        <dbReference type="Proteomes" id="UP000680020"/>
    </source>
</evidence>
<evidence type="ECO:0000256" key="7">
    <source>
        <dbReference type="ARBA" id="ARBA00022840"/>
    </source>
</evidence>
<dbReference type="EMBL" id="JAGIBU010000002">
    <property type="protein sequence ID" value="MBS7824437.1"/>
    <property type="molecule type" value="Genomic_DNA"/>
</dbReference>
<dbReference type="SUPFAM" id="SSF52540">
    <property type="entry name" value="P-loop containing nucleoside triphosphate hydrolases"/>
    <property type="match status" value="1"/>
</dbReference>
<accession>A0AB35BYU1</accession>
<gene>
    <name evidence="11 14" type="primary">recD</name>
    <name evidence="14" type="ORF">J7561_04375</name>
</gene>
<keyword evidence="5 11" id="KW-0347">Helicase</keyword>
<dbReference type="InterPro" id="IPR041851">
    <property type="entry name" value="RecD_N_sf"/>
</dbReference>
<dbReference type="PANTHER" id="PTHR43788">
    <property type="entry name" value="DNA2/NAM7 HELICASE FAMILY MEMBER"/>
    <property type="match status" value="1"/>
</dbReference>
<keyword evidence="8 11" id="KW-0238">DNA-binding</keyword>
<evidence type="ECO:0000256" key="8">
    <source>
        <dbReference type="ARBA" id="ARBA00023125"/>
    </source>
</evidence>
<evidence type="ECO:0000259" key="13">
    <source>
        <dbReference type="Pfam" id="PF21185"/>
    </source>
</evidence>
<dbReference type="RefSeq" id="WP_213403669.1">
    <property type="nucleotide sequence ID" value="NZ_JAGIBT010000008.1"/>
</dbReference>
<dbReference type="GO" id="GO:0017116">
    <property type="term" value="F:single-stranded DNA helicase activity"/>
    <property type="evidence" value="ECO:0007669"/>
    <property type="project" value="TreeGrafter"/>
</dbReference>
<dbReference type="Pfam" id="PF13538">
    <property type="entry name" value="UvrD_C_2"/>
    <property type="match status" value="1"/>
</dbReference>
<keyword evidence="7 11" id="KW-0067">ATP-binding</keyword>
<organism evidence="14 15">
    <name type="scientific">Wohlfahrtiimonas chitiniclastica</name>
    <dbReference type="NCBI Taxonomy" id="400946"/>
    <lineage>
        <taxon>Bacteria</taxon>
        <taxon>Pseudomonadati</taxon>
        <taxon>Pseudomonadota</taxon>
        <taxon>Gammaproteobacteria</taxon>
        <taxon>Cardiobacteriales</taxon>
        <taxon>Ignatzschineriaceae</taxon>
        <taxon>Wohlfahrtiimonas</taxon>
    </lineage>
</organism>
<feature type="domain" description="UvrD-like helicase C-terminal" evidence="12">
    <location>
        <begin position="527"/>
        <end position="574"/>
    </location>
</feature>
<dbReference type="Gene3D" id="1.10.10.1020">
    <property type="entry name" value="RecBCD complex, subunit RecD, N-terminal domain"/>
    <property type="match status" value="1"/>
</dbReference>
<comment type="miscellaneous">
    <text evidence="11">In the RecBCD complex, RecB has a slow 3'-5' helicase, an exonuclease activity and loads RecA onto ssDNA, RecD has a fast 5'-3' helicase activity, while RecC stimulates the ATPase and processivity of the RecB helicase and contributes to recognition of the Chi site.</text>
</comment>
<keyword evidence="2 11" id="KW-0547">Nucleotide-binding</keyword>
<name>A0AB35BYU1_9GAMM</name>
<dbReference type="AlphaFoldDB" id="A0AB35BYU1"/>
<dbReference type="InterPro" id="IPR027417">
    <property type="entry name" value="P-loop_NTPase"/>
</dbReference>
<dbReference type="InterPro" id="IPR049550">
    <property type="entry name" value="RecD_N"/>
</dbReference>
<keyword evidence="3 11" id="KW-0227">DNA damage</keyword>
<dbReference type="NCBIfam" id="TIGR01447">
    <property type="entry name" value="recD"/>
    <property type="match status" value="1"/>
</dbReference>
<dbReference type="InterPro" id="IPR006344">
    <property type="entry name" value="RecD"/>
</dbReference>
<dbReference type="GO" id="GO:0043139">
    <property type="term" value="F:5'-3' DNA helicase activity"/>
    <property type="evidence" value="ECO:0007669"/>
    <property type="project" value="UniProtKB-UniRule"/>
</dbReference>
<dbReference type="EC" id="5.6.2.3" evidence="11"/>
<dbReference type="InterPro" id="IPR027785">
    <property type="entry name" value="UvrD-like_helicase_C"/>
</dbReference>
<dbReference type="GO" id="GO:0003677">
    <property type="term" value="F:DNA binding"/>
    <property type="evidence" value="ECO:0007669"/>
    <property type="project" value="UniProtKB-UniRule"/>
</dbReference>
<comment type="similarity">
    <text evidence="11">Belongs to the RecD family.</text>
</comment>
<comment type="subunit">
    <text evidence="11">Heterotrimer of RecB, RecC and RecD. All subunits contribute to DNA-binding.</text>
</comment>
<dbReference type="CDD" id="cd18809">
    <property type="entry name" value="SF1_C_RecD"/>
    <property type="match status" value="1"/>
</dbReference>
<evidence type="ECO:0000256" key="10">
    <source>
        <dbReference type="ARBA" id="ARBA00023235"/>
    </source>
</evidence>
<dbReference type="GO" id="GO:0008854">
    <property type="term" value="F:exodeoxyribonuclease V activity"/>
    <property type="evidence" value="ECO:0007669"/>
    <property type="project" value="InterPro"/>
</dbReference>
<keyword evidence="6 11" id="KW-0269">Exonuclease</keyword>
<dbReference type="Pfam" id="PF13245">
    <property type="entry name" value="AAA_19"/>
    <property type="match status" value="1"/>
</dbReference>
<evidence type="ECO:0000259" key="12">
    <source>
        <dbReference type="Pfam" id="PF13538"/>
    </source>
</evidence>
<evidence type="ECO:0000256" key="11">
    <source>
        <dbReference type="HAMAP-Rule" id="MF_01487"/>
    </source>
</evidence>
<reference evidence="14" key="1">
    <citation type="submission" date="2021-03" db="EMBL/GenBank/DDBJ databases">
        <title>Identification and antibiotic profiling of Wohlfahrtiimonas chitiniclastica, an underestimated human pathogen.</title>
        <authorList>
            <person name="Kopf A."/>
            <person name="Bunk B."/>
            <person name="Coldewey S."/>
            <person name="Gunzer F."/>
            <person name="Riedel T."/>
            <person name="Schroettner P."/>
        </authorList>
    </citation>
    <scope>NUCLEOTIDE SEQUENCE</scope>
    <source>
        <strain evidence="14">DSM 100917</strain>
    </source>
</reference>
<dbReference type="InterPro" id="IPR050534">
    <property type="entry name" value="Coronavir_polyprotein_1ab"/>
</dbReference>
<evidence type="ECO:0000256" key="4">
    <source>
        <dbReference type="ARBA" id="ARBA00022801"/>
    </source>
</evidence>
<evidence type="ECO:0000256" key="5">
    <source>
        <dbReference type="ARBA" id="ARBA00022806"/>
    </source>
</evidence>
<keyword evidence="9 11" id="KW-0234">DNA repair</keyword>